<dbReference type="OrthoDB" id="2431547at2759"/>
<reference evidence="2" key="1">
    <citation type="journal article" date="2019" name="Plant Biotechnol. J.">
        <title>Genome sequencing of the Australian wild diploid species Gossypium australe highlights disease resistance and delayed gland morphogenesis.</title>
        <authorList>
            <person name="Cai Y."/>
            <person name="Cai X."/>
            <person name="Wang Q."/>
            <person name="Wang P."/>
            <person name="Zhang Y."/>
            <person name="Cai C."/>
            <person name="Xu Y."/>
            <person name="Wang K."/>
            <person name="Zhou Z."/>
            <person name="Wang C."/>
            <person name="Geng S."/>
            <person name="Li B."/>
            <person name="Dong Q."/>
            <person name="Hou Y."/>
            <person name="Wang H."/>
            <person name="Ai P."/>
            <person name="Liu Z."/>
            <person name="Yi F."/>
            <person name="Sun M."/>
            <person name="An G."/>
            <person name="Cheng J."/>
            <person name="Zhang Y."/>
            <person name="Shi Q."/>
            <person name="Xie Y."/>
            <person name="Shi X."/>
            <person name="Chang Y."/>
            <person name="Huang F."/>
            <person name="Chen Y."/>
            <person name="Hong S."/>
            <person name="Mi L."/>
            <person name="Sun Q."/>
            <person name="Zhang L."/>
            <person name="Zhou B."/>
            <person name="Peng R."/>
            <person name="Zhang X."/>
            <person name="Liu F."/>
        </authorList>
    </citation>
    <scope>NUCLEOTIDE SEQUENCE [LARGE SCALE GENOMIC DNA]</scope>
    <source>
        <strain evidence="2">cv. PA1801</strain>
    </source>
</reference>
<sequence>MRDISVLNLRQHPLPMWEALEMLDLNVNIAIRNIVISPENFTAEREQLVKVSNMTTRRSPLQNTGNMSRNRGAMRDSTVKFEARSPARAHAIRAGEEASSPSVITVALIYPGSTHSYVCMNVVFKKSLYVKSTEFVIKASLFYTRNNTDIDSSIQNGSNRIKRVESSVARINIQRGALVLFVKKRNGTMRMCIDYRQLNKVTINNKYPLPRIDDLFDQLKGATIFSKIDLRSESDVSKTAFRTRYGH</sequence>
<dbReference type="CDD" id="cd01647">
    <property type="entry name" value="RT_LTR"/>
    <property type="match status" value="1"/>
</dbReference>
<dbReference type="Proteomes" id="UP000325315">
    <property type="component" value="Unassembled WGS sequence"/>
</dbReference>
<dbReference type="InterPro" id="IPR053134">
    <property type="entry name" value="RNA-dir_DNA_polymerase"/>
</dbReference>
<dbReference type="InterPro" id="IPR043502">
    <property type="entry name" value="DNA/RNA_pol_sf"/>
</dbReference>
<dbReference type="AlphaFoldDB" id="A0A5B6W7A8"/>
<dbReference type="PANTHER" id="PTHR24559">
    <property type="entry name" value="TRANSPOSON TY3-I GAG-POL POLYPROTEIN"/>
    <property type="match status" value="1"/>
</dbReference>
<evidence type="ECO:0000313" key="1">
    <source>
        <dbReference type="EMBL" id="KAA3477530.1"/>
    </source>
</evidence>
<keyword evidence="1" id="KW-0808">Transferase</keyword>
<dbReference type="Gene3D" id="3.10.10.10">
    <property type="entry name" value="HIV Type 1 Reverse Transcriptase, subunit A, domain 1"/>
    <property type="match status" value="1"/>
</dbReference>
<dbReference type="Gene3D" id="3.30.70.270">
    <property type="match status" value="1"/>
</dbReference>
<evidence type="ECO:0000313" key="2">
    <source>
        <dbReference type="Proteomes" id="UP000325315"/>
    </source>
</evidence>
<organism evidence="1 2">
    <name type="scientific">Gossypium australe</name>
    <dbReference type="NCBI Taxonomy" id="47621"/>
    <lineage>
        <taxon>Eukaryota</taxon>
        <taxon>Viridiplantae</taxon>
        <taxon>Streptophyta</taxon>
        <taxon>Embryophyta</taxon>
        <taxon>Tracheophyta</taxon>
        <taxon>Spermatophyta</taxon>
        <taxon>Magnoliopsida</taxon>
        <taxon>eudicotyledons</taxon>
        <taxon>Gunneridae</taxon>
        <taxon>Pentapetalae</taxon>
        <taxon>rosids</taxon>
        <taxon>malvids</taxon>
        <taxon>Malvales</taxon>
        <taxon>Malvaceae</taxon>
        <taxon>Malvoideae</taxon>
        <taxon>Gossypium</taxon>
    </lineage>
</organism>
<comment type="caution">
    <text evidence="1">The sequence shown here is derived from an EMBL/GenBank/DDBJ whole genome shotgun (WGS) entry which is preliminary data.</text>
</comment>
<dbReference type="EMBL" id="SMMG02000004">
    <property type="protein sequence ID" value="KAA3477530.1"/>
    <property type="molecule type" value="Genomic_DNA"/>
</dbReference>
<keyword evidence="2" id="KW-1185">Reference proteome</keyword>
<name>A0A5B6W7A8_9ROSI</name>
<keyword evidence="1" id="KW-0548">Nucleotidyltransferase</keyword>
<gene>
    <name evidence="1" type="ORF">EPI10_011412</name>
</gene>
<dbReference type="InterPro" id="IPR043128">
    <property type="entry name" value="Rev_trsase/Diguanyl_cyclase"/>
</dbReference>
<dbReference type="SUPFAM" id="SSF56672">
    <property type="entry name" value="DNA/RNA polymerases"/>
    <property type="match status" value="1"/>
</dbReference>
<proteinExistence type="predicted"/>
<protein>
    <submittedName>
        <fullName evidence="1">RNA-directed DNA polymerase-like protein</fullName>
    </submittedName>
</protein>
<dbReference type="PANTHER" id="PTHR24559:SF444">
    <property type="entry name" value="REVERSE TRANSCRIPTASE DOMAIN-CONTAINING PROTEIN"/>
    <property type="match status" value="1"/>
</dbReference>
<accession>A0A5B6W7A8</accession>
<keyword evidence="1" id="KW-0695">RNA-directed DNA polymerase</keyword>
<dbReference type="GO" id="GO:0003964">
    <property type="term" value="F:RNA-directed DNA polymerase activity"/>
    <property type="evidence" value="ECO:0007669"/>
    <property type="project" value="UniProtKB-KW"/>
</dbReference>